<dbReference type="Proteomes" id="UP000422837">
    <property type="component" value="Chromosome"/>
</dbReference>
<sequence length="191" mass="21165">MMESFMKIAVYCGASVGNEPSFATAAQELGQWIASRQNTLVYGGGKAGLMGVLADAVLENGGQVIGVIPTFLKDRELAHPGLTELHVVETMSERKRKMFELSQAFVALPGGPGTLEEITEMISWSRIGQNPNPCAFYDVNNFYHATRALYDNMVENEFLTQADREKIGFAQTTKELEAFIQAYEPPVMRQY</sequence>
<dbReference type="InterPro" id="IPR031100">
    <property type="entry name" value="LOG_fam"/>
</dbReference>
<dbReference type="AlphaFoldDB" id="A0ABD6Z7U3"/>
<dbReference type="GO" id="GO:0009691">
    <property type="term" value="P:cytokinin biosynthetic process"/>
    <property type="evidence" value="ECO:0007669"/>
    <property type="project" value="UniProtKB-UniRule"/>
</dbReference>
<dbReference type="SUPFAM" id="SSF102405">
    <property type="entry name" value="MCP/YpsA-like"/>
    <property type="match status" value="1"/>
</dbReference>
<evidence type="ECO:0000313" key="4">
    <source>
        <dbReference type="Proteomes" id="UP000422837"/>
    </source>
</evidence>
<keyword evidence="2" id="KW-0203">Cytokinin biosynthesis</keyword>
<keyword evidence="2" id="KW-0378">Hydrolase</keyword>
<dbReference type="NCBIfam" id="TIGR00730">
    <property type="entry name" value="Rossman fold protein, TIGR00730 family"/>
    <property type="match status" value="1"/>
</dbReference>
<gene>
    <name evidence="3" type="ORF">GFU50_16615</name>
</gene>
<comment type="similarity">
    <text evidence="1 2">Belongs to the LOG family.</text>
</comment>
<dbReference type="InterPro" id="IPR005269">
    <property type="entry name" value="LOG"/>
</dbReference>
<dbReference type="EMBL" id="CP046123">
    <property type="protein sequence ID" value="QGN31033.1"/>
    <property type="molecule type" value="Genomic_DNA"/>
</dbReference>
<protein>
    <recommendedName>
        <fullName evidence="2">Cytokinin riboside 5'-monophosphate phosphoribohydrolase</fullName>
        <ecNumber evidence="2">3.2.2.n1</ecNumber>
    </recommendedName>
</protein>
<organism evidence="3 4">
    <name type="scientific">Enterococcus casseliflavus</name>
    <name type="common">Enterococcus flavescens</name>
    <dbReference type="NCBI Taxonomy" id="37734"/>
    <lineage>
        <taxon>Bacteria</taxon>
        <taxon>Bacillati</taxon>
        <taxon>Bacillota</taxon>
        <taxon>Bacilli</taxon>
        <taxon>Lactobacillales</taxon>
        <taxon>Enterococcaceae</taxon>
        <taxon>Enterococcus</taxon>
    </lineage>
</organism>
<reference evidence="3 4" key="1">
    <citation type="submission" date="2019-11" db="EMBL/GenBank/DDBJ databases">
        <title>Detection and genome characteristic of a blood enterococcus casselifavus isolate from Zhengzhou,china.</title>
        <authorList>
            <person name="Wen P."/>
        </authorList>
    </citation>
    <scope>NUCLEOTIDE SEQUENCE [LARGE SCALE GENOMIC DNA]</scope>
    <source>
        <strain evidence="3 4">EC291</strain>
    </source>
</reference>
<name>A0ABD6Z7U3_ENTCA</name>
<dbReference type="EC" id="3.2.2.n1" evidence="2"/>
<accession>A0ABD6Z7U3</accession>
<evidence type="ECO:0000256" key="2">
    <source>
        <dbReference type="RuleBase" id="RU363015"/>
    </source>
</evidence>
<evidence type="ECO:0000256" key="1">
    <source>
        <dbReference type="ARBA" id="ARBA00006763"/>
    </source>
</evidence>
<dbReference type="PANTHER" id="PTHR31223">
    <property type="entry name" value="LOG FAMILY PROTEIN YJL055W"/>
    <property type="match status" value="1"/>
</dbReference>
<dbReference type="GO" id="GO:0016787">
    <property type="term" value="F:hydrolase activity"/>
    <property type="evidence" value="ECO:0007669"/>
    <property type="project" value="UniProtKB-KW"/>
</dbReference>
<evidence type="ECO:0000313" key="3">
    <source>
        <dbReference type="EMBL" id="QGN31033.1"/>
    </source>
</evidence>
<dbReference type="Gene3D" id="3.40.50.450">
    <property type="match status" value="1"/>
</dbReference>
<dbReference type="PANTHER" id="PTHR31223:SF70">
    <property type="entry name" value="LOG FAMILY PROTEIN YJL055W"/>
    <property type="match status" value="1"/>
</dbReference>
<dbReference type="Pfam" id="PF03641">
    <property type="entry name" value="Lysine_decarbox"/>
    <property type="match status" value="1"/>
</dbReference>
<proteinExistence type="inferred from homology"/>